<dbReference type="EMBL" id="MT141266">
    <property type="protein sequence ID" value="QJA57302.1"/>
    <property type="molecule type" value="Genomic_DNA"/>
</dbReference>
<evidence type="ECO:0000313" key="2">
    <source>
        <dbReference type="EMBL" id="QJA57302.1"/>
    </source>
</evidence>
<dbReference type="AlphaFoldDB" id="A0A6M3ILN3"/>
<name>A0A6M3ILN3_9ZZZZ</name>
<organism evidence="2">
    <name type="scientific">viral metagenome</name>
    <dbReference type="NCBI Taxonomy" id="1070528"/>
    <lineage>
        <taxon>unclassified sequences</taxon>
        <taxon>metagenomes</taxon>
        <taxon>organismal metagenomes</taxon>
    </lineage>
</organism>
<accession>A0A6M3ILN3</accession>
<gene>
    <name evidence="2" type="ORF">MM415B01664_0004</name>
</gene>
<reference evidence="2" key="1">
    <citation type="submission" date="2020-03" db="EMBL/GenBank/DDBJ databases">
        <title>The deep terrestrial virosphere.</title>
        <authorList>
            <person name="Holmfeldt K."/>
            <person name="Nilsson E."/>
            <person name="Simone D."/>
            <person name="Lopez-Fernandez M."/>
            <person name="Wu X."/>
            <person name="de Brujin I."/>
            <person name="Lundin D."/>
            <person name="Andersson A."/>
            <person name="Bertilsson S."/>
            <person name="Dopson M."/>
        </authorList>
    </citation>
    <scope>NUCLEOTIDE SEQUENCE</scope>
    <source>
        <strain evidence="2">MM415B01664</strain>
    </source>
</reference>
<evidence type="ECO:0008006" key="3">
    <source>
        <dbReference type="Google" id="ProtNLM"/>
    </source>
</evidence>
<protein>
    <recommendedName>
        <fullName evidence="3">Capsid protein</fullName>
    </recommendedName>
</protein>
<sequence>MEKYKMRNNKLKTAAALTPRPPKAGSTEKFKLYNAEKEMLKKEFESYGNNLDWGDPIVQKKLREFSRQVISITNTYVNTPGLVETLLPAETVLPGDDLVSYELSGINIYEGTYGASVRMSRPQFTKYTATPNLKEVGLKLQLAQIRTGKYSASELADYTVNVITAWRNHMFFTTTLAGNSVYQSGGAQYQAVVGAAFASLDLGYAKLSDDGDPRVIVLRRTALHKIANQSGWSEVAKEEFESLGQVGSYAGTPVVKVNSFTDPDYGTVYPFPVTDVWLFSELPAGRVVFADRLRTSEETIMRNETMNIYFRFDDGIGIWHTDRIVRMVTS</sequence>
<evidence type="ECO:0000256" key="1">
    <source>
        <dbReference type="SAM" id="MobiDB-lite"/>
    </source>
</evidence>
<feature type="compositionally biased region" description="Basic residues" evidence="1">
    <location>
        <begin position="1"/>
        <end position="10"/>
    </location>
</feature>
<proteinExistence type="predicted"/>
<feature type="region of interest" description="Disordered" evidence="1">
    <location>
        <begin position="1"/>
        <end position="23"/>
    </location>
</feature>